<dbReference type="Proteomes" id="UP000316921">
    <property type="component" value="Chromosome"/>
</dbReference>
<proteinExistence type="predicted"/>
<evidence type="ECO:0000313" key="2">
    <source>
        <dbReference type="Proteomes" id="UP000316921"/>
    </source>
</evidence>
<sequence>MSFVDAATDLLRTCRQIRVYLFDAYSGAPAIRSATHLRLPCGALDGTVVFDDEVTSDLSVDPRAESGFTAIGGFRGDVASKSVWPDR</sequence>
<accession>A0A518BQF5</accession>
<keyword evidence="2" id="KW-1185">Reference proteome</keyword>
<dbReference type="EMBL" id="CP036287">
    <property type="protein sequence ID" value="QDU69205.1"/>
    <property type="molecule type" value="Genomic_DNA"/>
</dbReference>
<dbReference type="KEGG" id="pbap:Pla133_43220"/>
<dbReference type="RefSeq" id="WP_145068888.1">
    <property type="nucleotide sequence ID" value="NZ_CP036287.1"/>
</dbReference>
<gene>
    <name evidence="1" type="ORF">Pla133_43220</name>
</gene>
<dbReference type="AlphaFoldDB" id="A0A518BQF5"/>
<evidence type="ECO:0000313" key="1">
    <source>
        <dbReference type="EMBL" id="QDU69205.1"/>
    </source>
</evidence>
<organism evidence="1 2">
    <name type="scientific">Engelhardtia mirabilis</name>
    <dbReference type="NCBI Taxonomy" id="2528011"/>
    <lineage>
        <taxon>Bacteria</taxon>
        <taxon>Pseudomonadati</taxon>
        <taxon>Planctomycetota</taxon>
        <taxon>Planctomycetia</taxon>
        <taxon>Planctomycetia incertae sedis</taxon>
        <taxon>Engelhardtia</taxon>
    </lineage>
</organism>
<name>A0A518BQF5_9BACT</name>
<protein>
    <submittedName>
        <fullName evidence="1">Uncharacterized protein</fullName>
    </submittedName>
</protein>
<reference evidence="1 2" key="1">
    <citation type="submission" date="2019-02" db="EMBL/GenBank/DDBJ databases">
        <title>Deep-cultivation of Planctomycetes and their phenomic and genomic characterization uncovers novel biology.</title>
        <authorList>
            <person name="Wiegand S."/>
            <person name="Jogler M."/>
            <person name="Boedeker C."/>
            <person name="Pinto D."/>
            <person name="Vollmers J."/>
            <person name="Rivas-Marin E."/>
            <person name="Kohn T."/>
            <person name="Peeters S.H."/>
            <person name="Heuer A."/>
            <person name="Rast P."/>
            <person name="Oberbeckmann S."/>
            <person name="Bunk B."/>
            <person name="Jeske O."/>
            <person name="Meyerdierks A."/>
            <person name="Storesund J.E."/>
            <person name="Kallscheuer N."/>
            <person name="Luecker S."/>
            <person name="Lage O.M."/>
            <person name="Pohl T."/>
            <person name="Merkel B.J."/>
            <person name="Hornburger P."/>
            <person name="Mueller R.-W."/>
            <person name="Bruemmer F."/>
            <person name="Labrenz M."/>
            <person name="Spormann A.M."/>
            <person name="Op den Camp H."/>
            <person name="Overmann J."/>
            <person name="Amann R."/>
            <person name="Jetten M.S.M."/>
            <person name="Mascher T."/>
            <person name="Medema M.H."/>
            <person name="Devos D.P."/>
            <person name="Kaster A.-K."/>
            <person name="Ovreas L."/>
            <person name="Rohde M."/>
            <person name="Galperin M.Y."/>
            <person name="Jogler C."/>
        </authorList>
    </citation>
    <scope>NUCLEOTIDE SEQUENCE [LARGE SCALE GENOMIC DNA]</scope>
    <source>
        <strain evidence="1 2">Pla133</strain>
    </source>
</reference>